<dbReference type="AlphaFoldDB" id="A0AAW0E0I5"/>
<dbReference type="InterPro" id="IPR001810">
    <property type="entry name" value="F-box_dom"/>
</dbReference>
<protein>
    <recommendedName>
        <fullName evidence="1">F-box domain-containing protein</fullName>
    </recommendedName>
</protein>
<dbReference type="Proteomes" id="UP001383192">
    <property type="component" value="Unassembled WGS sequence"/>
</dbReference>
<comment type="caution">
    <text evidence="2">The sequence shown here is derived from an EMBL/GenBank/DDBJ whole genome shotgun (WGS) entry which is preliminary data.</text>
</comment>
<evidence type="ECO:0000313" key="2">
    <source>
        <dbReference type="EMBL" id="KAK7058631.1"/>
    </source>
</evidence>
<dbReference type="EMBL" id="JAYKXP010000005">
    <property type="protein sequence ID" value="KAK7058631.1"/>
    <property type="molecule type" value="Genomic_DNA"/>
</dbReference>
<gene>
    <name evidence="2" type="ORF">VNI00_002267</name>
</gene>
<accession>A0AAW0E0I5</accession>
<evidence type="ECO:0000313" key="3">
    <source>
        <dbReference type="Proteomes" id="UP001383192"/>
    </source>
</evidence>
<feature type="domain" description="F-box" evidence="1">
    <location>
        <begin position="8"/>
        <end position="67"/>
    </location>
</feature>
<reference evidence="2 3" key="1">
    <citation type="submission" date="2024-01" db="EMBL/GenBank/DDBJ databases">
        <title>A draft genome for a cacao thread blight-causing isolate of Paramarasmius palmivorus.</title>
        <authorList>
            <person name="Baruah I.K."/>
            <person name="Bukari Y."/>
            <person name="Amoako-Attah I."/>
            <person name="Meinhardt L.W."/>
            <person name="Bailey B.A."/>
            <person name="Cohen S.P."/>
        </authorList>
    </citation>
    <scope>NUCLEOTIDE SEQUENCE [LARGE SCALE GENOMIC DNA]</scope>
    <source>
        <strain evidence="2 3">GH-12</strain>
    </source>
</reference>
<evidence type="ECO:0000259" key="1">
    <source>
        <dbReference type="Pfam" id="PF12937"/>
    </source>
</evidence>
<keyword evidence="3" id="KW-1185">Reference proteome</keyword>
<dbReference type="SUPFAM" id="SSF52058">
    <property type="entry name" value="L domain-like"/>
    <property type="match status" value="1"/>
</dbReference>
<dbReference type="InterPro" id="IPR032675">
    <property type="entry name" value="LRR_dom_sf"/>
</dbReference>
<dbReference type="Gene3D" id="3.80.10.10">
    <property type="entry name" value="Ribonuclease Inhibitor"/>
    <property type="match status" value="1"/>
</dbReference>
<sequence length="462" mass="51827">MSQIPVVLPPEIWSTIFLATCGPPQPTRFLDLGDHQRLLNILRLTHVCRYWRSIAHSTTQLWNAIVFNPLLDIETENHLATLCLEKSANSPLYVHLFCPPIFGTDDDDDEPEGLEENGVIREGQGGMAVSRMHSQIAHALSTGSPSFHSFMKTTSRWKALIITTQTDWFEPFFTFFASLAVDSPKFPNLCNLKLQTTDYKVWEIIGTPANMGAFMEAPNLTHVAVSELPSNPLLLPLPLDRLTTLQISNPCSVLSALNLLKACPSLQSFRAAVEQLDDIEPVSDSIHVEHNALRSLVLFSTEEGLDTLMLHLTLHSLRELDIDSCDAWPGRTIKPFLSSSADVIQDLTIHAPDMTTAMLLDCLQVVPALKHLTVEQMCDPSIGSLSQLFKRLTRMKDSEHGLASTLLPSLQSINLVYFIPLYCGWRGEPINFKAFQDMALSRWTGGDADLRWRPKEKDWKWT</sequence>
<dbReference type="Pfam" id="PF12937">
    <property type="entry name" value="F-box-like"/>
    <property type="match status" value="1"/>
</dbReference>
<organism evidence="2 3">
    <name type="scientific">Paramarasmius palmivorus</name>
    <dbReference type="NCBI Taxonomy" id="297713"/>
    <lineage>
        <taxon>Eukaryota</taxon>
        <taxon>Fungi</taxon>
        <taxon>Dikarya</taxon>
        <taxon>Basidiomycota</taxon>
        <taxon>Agaricomycotina</taxon>
        <taxon>Agaricomycetes</taxon>
        <taxon>Agaricomycetidae</taxon>
        <taxon>Agaricales</taxon>
        <taxon>Marasmiineae</taxon>
        <taxon>Marasmiaceae</taxon>
        <taxon>Paramarasmius</taxon>
    </lineage>
</organism>
<name>A0AAW0E0I5_9AGAR</name>
<proteinExistence type="predicted"/>
<dbReference type="Gene3D" id="1.20.1280.50">
    <property type="match status" value="1"/>
</dbReference>